<dbReference type="RefSeq" id="XP_046058997.1">
    <property type="nucleotide sequence ID" value="XM_046207322.1"/>
</dbReference>
<protein>
    <submittedName>
        <fullName evidence="1">Uncharacterized protein</fullName>
    </submittedName>
</protein>
<dbReference type="AlphaFoldDB" id="A0A9P8T0L4"/>
<dbReference type="EMBL" id="JAEUBE010000414">
    <property type="protein sequence ID" value="KAH3661893.1"/>
    <property type="molecule type" value="Genomic_DNA"/>
</dbReference>
<sequence length="102" mass="11124">MLVETITSDSLANASDMSGRLSDVEFAVGFIRLEPDWLAPKEYNDGIKEVMEVVDKEIILLAMKGEEGAGTGGGGTRREFVVRIDCGCGERISRERPLVESC</sequence>
<gene>
    <name evidence="1" type="ORF">OGAPHI_006072</name>
</gene>
<evidence type="ECO:0000313" key="1">
    <source>
        <dbReference type="EMBL" id="KAH3661893.1"/>
    </source>
</evidence>
<accession>A0A9P8T0L4</accession>
<keyword evidence="2" id="KW-1185">Reference proteome</keyword>
<dbReference type="Proteomes" id="UP000769157">
    <property type="component" value="Unassembled WGS sequence"/>
</dbReference>
<organism evidence="1 2">
    <name type="scientific">Ogataea philodendri</name>
    <dbReference type="NCBI Taxonomy" id="1378263"/>
    <lineage>
        <taxon>Eukaryota</taxon>
        <taxon>Fungi</taxon>
        <taxon>Dikarya</taxon>
        <taxon>Ascomycota</taxon>
        <taxon>Saccharomycotina</taxon>
        <taxon>Pichiomycetes</taxon>
        <taxon>Pichiales</taxon>
        <taxon>Pichiaceae</taxon>
        <taxon>Ogataea</taxon>
    </lineage>
</organism>
<dbReference type="OrthoDB" id="10479708at2759"/>
<evidence type="ECO:0000313" key="2">
    <source>
        <dbReference type="Proteomes" id="UP000769157"/>
    </source>
</evidence>
<reference evidence="1" key="1">
    <citation type="journal article" date="2021" name="Open Biol.">
        <title>Shared evolutionary footprints suggest mitochondrial oxidative damage underlies multiple complex I losses in fungi.</title>
        <authorList>
            <person name="Schikora-Tamarit M.A."/>
            <person name="Marcet-Houben M."/>
            <person name="Nosek J."/>
            <person name="Gabaldon T."/>
        </authorList>
    </citation>
    <scope>NUCLEOTIDE SEQUENCE</scope>
    <source>
        <strain evidence="1">CBS6075</strain>
    </source>
</reference>
<proteinExistence type="predicted"/>
<dbReference type="GeneID" id="70238036"/>
<reference evidence="1" key="2">
    <citation type="submission" date="2021-01" db="EMBL/GenBank/DDBJ databases">
        <authorList>
            <person name="Schikora-Tamarit M.A."/>
        </authorList>
    </citation>
    <scope>NUCLEOTIDE SEQUENCE</scope>
    <source>
        <strain evidence="1">CBS6075</strain>
    </source>
</reference>
<name>A0A9P8T0L4_9ASCO</name>
<comment type="caution">
    <text evidence="1">The sequence shown here is derived from an EMBL/GenBank/DDBJ whole genome shotgun (WGS) entry which is preliminary data.</text>
</comment>